<proteinExistence type="predicted"/>
<feature type="signal peptide" evidence="1">
    <location>
        <begin position="1"/>
        <end position="20"/>
    </location>
</feature>
<feature type="chain" id="PRO_5003194019" description="Phospholipase A2 domain-containing protein" evidence="1">
    <location>
        <begin position="21"/>
        <end position="178"/>
    </location>
</feature>
<name>E4YPN6_OIKDI</name>
<sequence>MKLLFSFLSTLAIAQNGSETADVWDISIDQPIEFNSEDPIYKEFKAMQASESIMARALVGSDESQIRKMKIRKFDTLKKMIAYMDNSAKPDFGKSCHYGCHCLVDGMDDILAGYGQPVDEIDSACKRYKQCVKCALTDFGTQVCPWYKPYKMTAMVDTETGEKHLVCKDKERVSKKYF</sequence>
<protein>
    <recommendedName>
        <fullName evidence="3">Phospholipase A2 domain-containing protein</fullName>
    </recommendedName>
</protein>
<dbReference type="AlphaFoldDB" id="E4YPN6"/>
<dbReference type="Gene3D" id="1.20.90.10">
    <property type="entry name" value="Phospholipase A2 domain"/>
    <property type="match status" value="1"/>
</dbReference>
<organism evidence="2">
    <name type="scientific">Oikopleura dioica</name>
    <name type="common">Tunicate</name>
    <dbReference type="NCBI Taxonomy" id="34765"/>
    <lineage>
        <taxon>Eukaryota</taxon>
        <taxon>Metazoa</taxon>
        <taxon>Chordata</taxon>
        <taxon>Tunicata</taxon>
        <taxon>Appendicularia</taxon>
        <taxon>Copelata</taxon>
        <taxon>Oikopleuridae</taxon>
        <taxon>Oikopleura</taxon>
    </lineage>
</organism>
<evidence type="ECO:0008006" key="3">
    <source>
        <dbReference type="Google" id="ProtNLM"/>
    </source>
</evidence>
<evidence type="ECO:0000256" key="1">
    <source>
        <dbReference type="SAM" id="SignalP"/>
    </source>
</evidence>
<reference evidence="2" key="1">
    <citation type="journal article" date="2010" name="Science">
        <title>Plasticity of animal genome architecture unmasked by rapid evolution of a pelagic tunicate.</title>
        <authorList>
            <person name="Denoeud F."/>
            <person name="Henriet S."/>
            <person name="Mungpakdee S."/>
            <person name="Aury J.M."/>
            <person name="Da Silva C."/>
            <person name="Brinkmann H."/>
            <person name="Mikhaleva J."/>
            <person name="Olsen L.C."/>
            <person name="Jubin C."/>
            <person name="Canestro C."/>
            <person name="Bouquet J.M."/>
            <person name="Danks G."/>
            <person name="Poulain J."/>
            <person name="Campsteijn C."/>
            <person name="Adamski M."/>
            <person name="Cross I."/>
            <person name="Yadetie F."/>
            <person name="Muffato M."/>
            <person name="Louis A."/>
            <person name="Butcher S."/>
            <person name="Tsagkogeorga G."/>
            <person name="Konrad A."/>
            <person name="Singh S."/>
            <person name="Jensen M.F."/>
            <person name="Cong E.H."/>
            <person name="Eikeseth-Otteraa H."/>
            <person name="Noel B."/>
            <person name="Anthouard V."/>
            <person name="Porcel B.M."/>
            <person name="Kachouri-Lafond R."/>
            <person name="Nishino A."/>
            <person name="Ugolini M."/>
            <person name="Chourrout P."/>
            <person name="Nishida H."/>
            <person name="Aasland R."/>
            <person name="Huzurbazar S."/>
            <person name="Westhof E."/>
            <person name="Delsuc F."/>
            <person name="Lehrach H."/>
            <person name="Reinhardt R."/>
            <person name="Weissenbach J."/>
            <person name="Roy S.W."/>
            <person name="Artiguenave F."/>
            <person name="Postlethwait J.H."/>
            <person name="Manak J.R."/>
            <person name="Thompson E.M."/>
            <person name="Jaillon O."/>
            <person name="Du Pasquier L."/>
            <person name="Boudinot P."/>
            <person name="Liberles D.A."/>
            <person name="Volff J.N."/>
            <person name="Philippe H."/>
            <person name="Lenhard B."/>
            <person name="Roest Crollius H."/>
            <person name="Wincker P."/>
            <person name="Chourrout D."/>
        </authorList>
    </citation>
    <scope>NUCLEOTIDE SEQUENCE [LARGE SCALE GENOMIC DNA]</scope>
</reference>
<dbReference type="GO" id="GO:0006644">
    <property type="term" value="P:phospholipid metabolic process"/>
    <property type="evidence" value="ECO:0007669"/>
    <property type="project" value="InterPro"/>
</dbReference>
<accession>E4YPN6</accession>
<dbReference type="Proteomes" id="UP000011014">
    <property type="component" value="Unassembled WGS sequence"/>
</dbReference>
<keyword evidence="1" id="KW-0732">Signal</keyword>
<dbReference type="SUPFAM" id="SSF48619">
    <property type="entry name" value="Phospholipase A2, PLA2"/>
    <property type="match status" value="1"/>
</dbReference>
<evidence type="ECO:0000313" key="2">
    <source>
        <dbReference type="EMBL" id="CBY37432.1"/>
    </source>
</evidence>
<gene>
    <name evidence="2" type="ORF">GSOID_T00030537001</name>
</gene>
<dbReference type="EMBL" id="FN654975">
    <property type="protein sequence ID" value="CBY37432.1"/>
    <property type="molecule type" value="Genomic_DNA"/>
</dbReference>
<dbReference type="InterPro" id="IPR036444">
    <property type="entry name" value="PLipase_A2_dom_sf"/>
</dbReference>
<dbReference type="GO" id="GO:0004623">
    <property type="term" value="F:phospholipase A2 activity"/>
    <property type="evidence" value="ECO:0007669"/>
    <property type="project" value="InterPro"/>
</dbReference>
<dbReference type="GO" id="GO:0050482">
    <property type="term" value="P:arachidonate secretion"/>
    <property type="evidence" value="ECO:0007669"/>
    <property type="project" value="InterPro"/>
</dbReference>